<dbReference type="PROSITE" id="PS50043">
    <property type="entry name" value="HTH_LUXR_2"/>
    <property type="match status" value="1"/>
</dbReference>
<name>A0ABU1JX99_9PROT</name>
<dbReference type="InterPro" id="IPR036388">
    <property type="entry name" value="WH-like_DNA-bd_sf"/>
</dbReference>
<reference evidence="5 6" key="1">
    <citation type="submission" date="2023-07" db="EMBL/GenBank/DDBJ databases">
        <title>Sorghum-associated microbial communities from plants grown in Nebraska, USA.</title>
        <authorList>
            <person name="Schachtman D."/>
        </authorList>
    </citation>
    <scope>NUCLEOTIDE SEQUENCE [LARGE SCALE GENOMIC DNA]</scope>
    <source>
        <strain evidence="5 6">584</strain>
    </source>
</reference>
<dbReference type="PRINTS" id="PR00038">
    <property type="entry name" value="HTHLUXR"/>
</dbReference>
<dbReference type="SMART" id="SM00421">
    <property type="entry name" value="HTH_LUXR"/>
    <property type="match status" value="1"/>
</dbReference>
<keyword evidence="2 5" id="KW-0238">DNA-binding</keyword>
<keyword evidence="6" id="KW-1185">Reference proteome</keyword>
<dbReference type="Proteomes" id="UP001262410">
    <property type="component" value="Unassembled WGS sequence"/>
</dbReference>
<keyword evidence="3" id="KW-0804">Transcription</keyword>
<comment type="caution">
    <text evidence="5">The sequence shown here is derived from an EMBL/GenBank/DDBJ whole genome shotgun (WGS) entry which is preliminary data.</text>
</comment>
<dbReference type="Pfam" id="PF00196">
    <property type="entry name" value="GerE"/>
    <property type="match status" value="1"/>
</dbReference>
<dbReference type="GO" id="GO:0003677">
    <property type="term" value="F:DNA binding"/>
    <property type="evidence" value="ECO:0007669"/>
    <property type="project" value="UniProtKB-KW"/>
</dbReference>
<dbReference type="EMBL" id="JAVDPW010000011">
    <property type="protein sequence ID" value="MDR6293244.1"/>
    <property type="molecule type" value="Genomic_DNA"/>
</dbReference>
<evidence type="ECO:0000256" key="3">
    <source>
        <dbReference type="ARBA" id="ARBA00023163"/>
    </source>
</evidence>
<proteinExistence type="predicted"/>
<dbReference type="SUPFAM" id="SSF46894">
    <property type="entry name" value="C-terminal effector domain of the bipartite response regulators"/>
    <property type="match status" value="1"/>
</dbReference>
<dbReference type="RefSeq" id="WP_309800045.1">
    <property type="nucleotide sequence ID" value="NZ_JAVDPW010000011.1"/>
</dbReference>
<sequence>MSSAQALAQIIGAIGDPGFPAVAAGAVGGLVGFDLAAVVIHGRGRRPALLFDNFDLAGGRQGIETYVRVTHAANPILARPPATGAFRARDFARRPPPRRGPVARHTVPAPEEELGFRTIGWPERLEEIGLHLEVGDGIVEFGFYRQRRPRPATLRDLRPLDDLQAPIAAAFDKHLSLSRSGQPAPAEGVLSPREGEVAGLLLAGCSSDAVAARLAISRHTVKDHRKQIFRKLGIGSLAELFAWGRGTTTPPSLEGWRGDAAPGTIAAQTFCGRVR</sequence>
<gene>
    <name evidence="5" type="ORF">E9232_005794</name>
</gene>
<evidence type="ECO:0000313" key="6">
    <source>
        <dbReference type="Proteomes" id="UP001262410"/>
    </source>
</evidence>
<evidence type="ECO:0000259" key="4">
    <source>
        <dbReference type="PROSITE" id="PS50043"/>
    </source>
</evidence>
<feature type="domain" description="HTH luxR-type" evidence="4">
    <location>
        <begin position="183"/>
        <end position="248"/>
    </location>
</feature>
<evidence type="ECO:0000256" key="2">
    <source>
        <dbReference type="ARBA" id="ARBA00023125"/>
    </source>
</evidence>
<accession>A0ABU1JX99</accession>
<organism evidence="5 6">
    <name type="scientific">Inquilinus ginsengisoli</name>
    <dbReference type="NCBI Taxonomy" id="363840"/>
    <lineage>
        <taxon>Bacteria</taxon>
        <taxon>Pseudomonadati</taxon>
        <taxon>Pseudomonadota</taxon>
        <taxon>Alphaproteobacteria</taxon>
        <taxon>Rhodospirillales</taxon>
        <taxon>Rhodospirillaceae</taxon>
        <taxon>Inquilinus</taxon>
    </lineage>
</organism>
<evidence type="ECO:0000256" key="1">
    <source>
        <dbReference type="ARBA" id="ARBA00023015"/>
    </source>
</evidence>
<dbReference type="InterPro" id="IPR000792">
    <property type="entry name" value="Tscrpt_reg_LuxR_C"/>
</dbReference>
<protein>
    <submittedName>
        <fullName evidence="5">DNA-binding CsgD family transcriptional regulator</fullName>
    </submittedName>
</protein>
<keyword evidence="1" id="KW-0805">Transcription regulation</keyword>
<dbReference type="InterPro" id="IPR016032">
    <property type="entry name" value="Sig_transdc_resp-reg_C-effctor"/>
</dbReference>
<dbReference type="CDD" id="cd06170">
    <property type="entry name" value="LuxR_C_like"/>
    <property type="match status" value="1"/>
</dbReference>
<dbReference type="PANTHER" id="PTHR44688:SF16">
    <property type="entry name" value="DNA-BINDING TRANSCRIPTIONAL ACTIVATOR DEVR_DOSR"/>
    <property type="match status" value="1"/>
</dbReference>
<dbReference type="Gene3D" id="1.10.10.10">
    <property type="entry name" value="Winged helix-like DNA-binding domain superfamily/Winged helix DNA-binding domain"/>
    <property type="match status" value="1"/>
</dbReference>
<dbReference type="PANTHER" id="PTHR44688">
    <property type="entry name" value="DNA-BINDING TRANSCRIPTIONAL ACTIVATOR DEVR_DOSR"/>
    <property type="match status" value="1"/>
</dbReference>
<evidence type="ECO:0000313" key="5">
    <source>
        <dbReference type="EMBL" id="MDR6293244.1"/>
    </source>
</evidence>